<reference evidence="3" key="1">
    <citation type="submission" date="2019-12" db="EMBL/GenBank/DDBJ databases">
        <title>Genome sequence of Babesia ovis.</title>
        <authorList>
            <person name="Yamagishi J."/>
            <person name="Sevinc F."/>
            <person name="Xuan X."/>
        </authorList>
    </citation>
    <scope>NUCLEOTIDE SEQUENCE</scope>
    <source>
        <strain evidence="3">Selcuk</strain>
    </source>
</reference>
<evidence type="ECO:0000256" key="2">
    <source>
        <dbReference type="ARBA" id="ARBA00023274"/>
    </source>
</evidence>
<comment type="caution">
    <text evidence="3">The sequence shown here is derived from an EMBL/GenBank/DDBJ whole genome shotgun (WGS) entry which is preliminary data.</text>
</comment>
<keyword evidence="3" id="KW-0934">Plastid</keyword>
<keyword evidence="1 3" id="KW-0689">Ribosomal protein</keyword>
<dbReference type="GO" id="GO:0003735">
    <property type="term" value="F:structural constituent of ribosome"/>
    <property type="evidence" value="ECO:0007669"/>
    <property type="project" value="InterPro"/>
</dbReference>
<keyword evidence="4" id="KW-1185">Reference proteome</keyword>
<protein>
    <submittedName>
        <fullName evidence="3">Ribosomal protein S11</fullName>
    </submittedName>
</protein>
<dbReference type="SUPFAM" id="SSF53137">
    <property type="entry name" value="Translational machinery components"/>
    <property type="match status" value="1"/>
</dbReference>
<name>A0A9W5TD10_BABOV</name>
<dbReference type="GO" id="GO:0006412">
    <property type="term" value="P:translation"/>
    <property type="evidence" value="ECO:0007669"/>
    <property type="project" value="InterPro"/>
</dbReference>
<keyword evidence="3" id="KW-0933">Apicoplast</keyword>
<keyword evidence="2" id="KW-0687">Ribonucleoprotein</keyword>
<proteinExistence type="predicted"/>
<gene>
    <name evidence="3" type="ORF">BaOVIS_035110</name>
</gene>
<evidence type="ECO:0000256" key="1">
    <source>
        <dbReference type="ARBA" id="ARBA00022980"/>
    </source>
</evidence>
<accession>A0A9W5TD10</accession>
<dbReference type="Gene3D" id="3.30.420.80">
    <property type="entry name" value="Ribosomal protein S11"/>
    <property type="match status" value="1"/>
</dbReference>
<organism evidence="3 4">
    <name type="scientific">Babesia ovis</name>
    <dbReference type="NCBI Taxonomy" id="5869"/>
    <lineage>
        <taxon>Eukaryota</taxon>
        <taxon>Sar</taxon>
        <taxon>Alveolata</taxon>
        <taxon>Apicomplexa</taxon>
        <taxon>Aconoidasida</taxon>
        <taxon>Piroplasmida</taxon>
        <taxon>Babesiidae</taxon>
        <taxon>Babesia</taxon>
    </lineage>
</organism>
<dbReference type="OrthoDB" id="10383574at2759"/>
<evidence type="ECO:0000313" key="3">
    <source>
        <dbReference type="EMBL" id="GFE55957.1"/>
    </source>
</evidence>
<dbReference type="AlphaFoldDB" id="A0A9W5TD10"/>
<evidence type="ECO:0000313" key="4">
    <source>
        <dbReference type="Proteomes" id="UP001057455"/>
    </source>
</evidence>
<dbReference type="Proteomes" id="UP001057455">
    <property type="component" value="Unassembled WGS sequence"/>
</dbReference>
<geneLocation type="apicoplast" evidence="3"/>
<sequence>MKTKFYGILNYYNNNKIKTAVKLDYEINVSTILFKFNNLFITSSKFKRYGNTFIFVTILKSLSCGQFKKKCSSYRKVKKLSILTLNKLLNKFIVFLVYNEKNDIHIIFKNKSTFKRTLLFLFLKFNDLKAIKLNTVSHILNYPYNGCRLKKRKFK</sequence>
<dbReference type="GO" id="GO:1990904">
    <property type="term" value="C:ribonucleoprotein complex"/>
    <property type="evidence" value="ECO:0007669"/>
    <property type="project" value="UniProtKB-KW"/>
</dbReference>
<dbReference type="InterPro" id="IPR036967">
    <property type="entry name" value="Ribosomal_uS11_sf"/>
</dbReference>
<dbReference type="EMBL" id="BLIY01000027">
    <property type="protein sequence ID" value="GFE55957.1"/>
    <property type="molecule type" value="Genomic_DNA"/>
</dbReference>
<dbReference type="GO" id="GO:0005840">
    <property type="term" value="C:ribosome"/>
    <property type="evidence" value="ECO:0007669"/>
    <property type="project" value="UniProtKB-KW"/>
</dbReference>